<dbReference type="SUPFAM" id="SSF53187">
    <property type="entry name" value="Zn-dependent exopeptidases"/>
    <property type="match status" value="1"/>
</dbReference>
<dbReference type="GO" id="GO:0046872">
    <property type="term" value="F:metal ion binding"/>
    <property type="evidence" value="ECO:0007669"/>
    <property type="project" value="UniProtKB-KW"/>
</dbReference>
<dbReference type="Pfam" id="PF07687">
    <property type="entry name" value="M20_dimer"/>
    <property type="match status" value="1"/>
</dbReference>
<sequence length="465" mass="50667">MDTEKTNKFLEENYDGVFVHHLSEYIKIPNLTPAFDPEYMTNGLLEQAIDYVVKFAEDLQIEGLKTHIKREEGRVPMVLFELPGASSSNVMIYGHLDKQPHMEGWIEGTGPTTPTIIGDKLYGRGSSDDGYVPFAVLLAIKNAIAQGAELPRIVLVLETEEESGSHDLVPLLEASADIIGTPDYCICLDSGALDYTSLWLTSTLRGLVAFNLRVSVTELACHSGISGGAIPESFRIANSLLDRIEDPETRRIELLEREIPDSYKEEAKHVSSISGEDTVKGFKFLAGVKAINEDDLAELYLNTTWRPALAITGADNLPPTSKAGNVVRDSTTLRVSIRLPPGVESTEALEKVKDVITKDVPNDAKVELLEPSTGDGWQMKDLSEKTTKVLNDASDAFFTKPCGKYGIGGSIPFLKVLGDKYPSTEILALGVLGPDTNAHAPNETIDLPFTKKFLGALSHILPGLV</sequence>
<feature type="domain" description="Peptidase M20 dimerisation" evidence="4">
    <location>
        <begin position="204"/>
        <end position="363"/>
    </location>
</feature>
<keyword evidence="2" id="KW-0479">Metal-binding</keyword>
<name>A0AAD1UJE7_EUPCR</name>
<dbReference type="GO" id="GO:0006508">
    <property type="term" value="P:proteolysis"/>
    <property type="evidence" value="ECO:0007669"/>
    <property type="project" value="UniProtKB-KW"/>
</dbReference>
<evidence type="ECO:0000256" key="2">
    <source>
        <dbReference type="ARBA" id="ARBA00022723"/>
    </source>
</evidence>
<proteinExistence type="predicted"/>
<keyword evidence="1" id="KW-0645">Protease</keyword>
<evidence type="ECO:0000259" key="4">
    <source>
        <dbReference type="Pfam" id="PF07687"/>
    </source>
</evidence>
<dbReference type="AlphaFoldDB" id="A0AAD1UJE7"/>
<dbReference type="Gene3D" id="3.30.70.360">
    <property type="match status" value="1"/>
</dbReference>
<keyword evidence="3" id="KW-0378">Hydrolase</keyword>
<evidence type="ECO:0000313" key="6">
    <source>
        <dbReference type="Proteomes" id="UP001295684"/>
    </source>
</evidence>
<dbReference type="InterPro" id="IPR051458">
    <property type="entry name" value="Cyt/Met_Dipeptidase"/>
</dbReference>
<reference evidence="5" key="1">
    <citation type="submission" date="2023-07" db="EMBL/GenBank/DDBJ databases">
        <authorList>
            <consortium name="AG Swart"/>
            <person name="Singh M."/>
            <person name="Singh A."/>
            <person name="Seah K."/>
            <person name="Emmerich C."/>
        </authorList>
    </citation>
    <scope>NUCLEOTIDE SEQUENCE</scope>
    <source>
        <strain evidence="5">DP1</strain>
    </source>
</reference>
<evidence type="ECO:0000313" key="5">
    <source>
        <dbReference type="EMBL" id="CAI2368328.1"/>
    </source>
</evidence>
<accession>A0AAD1UJE7</accession>
<dbReference type="GO" id="GO:0008233">
    <property type="term" value="F:peptidase activity"/>
    <property type="evidence" value="ECO:0007669"/>
    <property type="project" value="UniProtKB-KW"/>
</dbReference>
<dbReference type="InterPro" id="IPR011650">
    <property type="entry name" value="Peptidase_M20_dimer"/>
</dbReference>
<protein>
    <recommendedName>
        <fullName evidence="4">Peptidase M20 dimerisation domain-containing protein</fullName>
    </recommendedName>
</protein>
<dbReference type="PANTHER" id="PTHR43270:SF4">
    <property type="entry name" value="CARNOSINE DIPEPTIDASE 2, ISOFORM A"/>
    <property type="match status" value="1"/>
</dbReference>
<dbReference type="PANTHER" id="PTHR43270">
    <property type="entry name" value="BETA-ALA-HIS DIPEPTIDASE"/>
    <property type="match status" value="1"/>
</dbReference>
<dbReference type="Proteomes" id="UP001295684">
    <property type="component" value="Unassembled WGS sequence"/>
</dbReference>
<evidence type="ECO:0000256" key="1">
    <source>
        <dbReference type="ARBA" id="ARBA00022670"/>
    </source>
</evidence>
<gene>
    <name evidence="5" type="ORF">ECRASSUSDP1_LOCUS9619</name>
</gene>
<evidence type="ECO:0000256" key="3">
    <source>
        <dbReference type="ARBA" id="ARBA00022801"/>
    </source>
</evidence>
<keyword evidence="6" id="KW-1185">Reference proteome</keyword>
<dbReference type="InterPro" id="IPR002933">
    <property type="entry name" value="Peptidase_M20"/>
</dbReference>
<dbReference type="Gene3D" id="3.40.630.10">
    <property type="entry name" value="Zn peptidases"/>
    <property type="match status" value="1"/>
</dbReference>
<organism evidence="5 6">
    <name type="scientific">Euplotes crassus</name>
    <dbReference type="NCBI Taxonomy" id="5936"/>
    <lineage>
        <taxon>Eukaryota</taxon>
        <taxon>Sar</taxon>
        <taxon>Alveolata</taxon>
        <taxon>Ciliophora</taxon>
        <taxon>Intramacronucleata</taxon>
        <taxon>Spirotrichea</taxon>
        <taxon>Hypotrichia</taxon>
        <taxon>Euplotida</taxon>
        <taxon>Euplotidae</taxon>
        <taxon>Moneuplotes</taxon>
    </lineage>
</organism>
<dbReference type="EMBL" id="CAMPGE010009461">
    <property type="protein sequence ID" value="CAI2368328.1"/>
    <property type="molecule type" value="Genomic_DNA"/>
</dbReference>
<comment type="caution">
    <text evidence="5">The sequence shown here is derived from an EMBL/GenBank/DDBJ whole genome shotgun (WGS) entry which is preliminary data.</text>
</comment>
<dbReference type="Pfam" id="PF01546">
    <property type="entry name" value="Peptidase_M20"/>
    <property type="match status" value="1"/>
</dbReference>